<dbReference type="AlphaFoldDB" id="A0A382XBQ0"/>
<feature type="non-terminal residue" evidence="1">
    <location>
        <position position="1"/>
    </location>
</feature>
<protein>
    <submittedName>
        <fullName evidence="1">Uncharacterized protein</fullName>
    </submittedName>
</protein>
<name>A0A382XBQ0_9ZZZZ</name>
<organism evidence="1">
    <name type="scientific">marine metagenome</name>
    <dbReference type="NCBI Taxonomy" id="408172"/>
    <lineage>
        <taxon>unclassified sequences</taxon>
        <taxon>metagenomes</taxon>
        <taxon>ecological metagenomes</taxon>
    </lineage>
</organism>
<accession>A0A382XBQ0</accession>
<reference evidence="1" key="1">
    <citation type="submission" date="2018-05" db="EMBL/GenBank/DDBJ databases">
        <authorList>
            <person name="Lanie J.A."/>
            <person name="Ng W.-L."/>
            <person name="Kazmierczak K.M."/>
            <person name="Andrzejewski T.M."/>
            <person name="Davidsen T.M."/>
            <person name="Wayne K.J."/>
            <person name="Tettelin H."/>
            <person name="Glass J.I."/>
            <person name="Rusch D."/>
            <person name="Podicherti R."/>
            <person name="Tsui H.-C.T."/>
            <person name="Winkler M.E."/>
        </authorList>
    </citation>
    <scope>NUCLEOTIDE SEQUENCE</scope>
</reference>
<sequence>RVSRWKSRSVPTLNPEFVNKVQPHCRGGEIGRRTRLKIWREQSRGGSIPPLGTTLHTFNSIKYILL</sequence>
<evidence type="ECO:0000313" key="1">
    <source>
        <dbReference type="EMBL" id="SVD67778.1"/>
    </source>
</evidence>
<dbReference type="EMBL" id="UINC01166043">
    <property type="protein sequence ID" value="SVD67778.1"/>
    <property type="molecule type" value="Genomic_DNA"/>
</dbReference>
<proteinExistence type="predicted"/>
<gene>
    <name evidence="1" type="ORF">METZ01_LOCUS420632</name>
</gene>